<feature type="region of interest" description="Disordered" evidence="1">
    <location>
        <begin position="78"/>
        <end position="101"/>
    </location>
</feature>
<evidence type="ECO:0000256" key="1">
    <source>
        <dbReference type="SAM" id="MobiDB-lite"/>
    </source>
</evidence>
<proteinExistence type="predicted"/>
<reference evidence="2" key="1">
    <citation type="journal article" date="2012" name="Nat. Biotechnol.">
        <title>Reference genome sequence of the model plant Setaria.</title>
        <authorList>
            <person name="Bennetzen J.L."/>
            <person name="Schmutz J."/>
            <person name="Wang H."/>
            <person name="Percifield R."/>
            <person name="Hawkins J."/>
            <person name="Pontaroli A.C."/>
            <person name="Estep M."/>
            <person name="Feng L."/>
            <person name="Vaughn J.N."/>
            <person name="Grimwood J."/>
            <person name="Jenkins J."/>
            <person name="Barry K."/>
            <person name="Lindquist E."/>
            <person name="Hellsten U."/>
            <person name="Deshpande S."/>
            <person name="Wang X."/>
            <person name="Wu X."/>
            <person name="Mitros T."/>
            <person name="Triplett J."/>
            <person name="Yang X."/>
            <person name="Ye C.Y."/>
            <person name="Mauro-Herrera M."/>
            <person name="Wang L."/>
            <person name="Li P."/>
            <person name="Sharma M."/>
            <person name="Sharma R."/>
            <person name="Ronald P.C."/>
            <person name="Panaud O."/>
            <person name="Kellogg E.A."/>
            <person name="Brutnell T.P."/>
            <person name="Doust A.N."/>
            <person name="Tuskan G.A."/>
            <person name="Rokhsar D."/>
            <person name="Devos K.M."/>
        </authorList>
    </citation>
    <scope>NUCLEOTIDE SEQUENCE [LARGE SCALE GENOMIC DNA]</scope>
    <source>
        <strain evidence="2">Yugu1</strain>
    </source>
</reference>
<dbReference type="EMBL" id="CM003533">
    <property type="protein sequence ID" value="RCV31307.1"/>
    <property type="molecule type" value="Genomic_DNA"/>
</dbReference>
<gene>
    <name evidence="2" type="ORF">SETIT_6G166600v2</name>
</gene>
<accession>A0A368RM80</accession>
<protein>
    <submittedName>
        <fullName evidence="2">Uncharacterized protein</fullName>
    </submittedName>
</protein>
<sequence length="153" mass="16701">MKRRRDGCTPGTGRLHRYTTDEDPASHRPTSCYGAERRVRRAVVAAAPARRAAGGTPGVLGSLVVAVPHAANWQVATRRQRAVPGGAGARGAPSSRDRLRRPFPQPCVSCRSPLVWWCDVGKGGRSFRWTRGHCDAIRRRPRGSPNLSFPTLV</sequence>
<dbReference type="AlphaFoldDB" id="A0A368RM80"/>
<reference evidence="2" key="2">
    <citation type="submission" date="2015-07" db="EMBL/GenBank/DDBJ databases">
        <authorList>
            <person name="Noorani M."/>
        </authorList>
    </citation>
    <scope>NUCLEOTIDE SEQUENCE</scope>
    <source>
        <strain evidence="2">Yugu1</strain>
    </source>
</reference>
<name>A0A368RM80_SETIT</name>
<feature type="region of interest" description="Disordered" evidence="1">
    <location>
        <begin position="1"/>
        <end position="30"/>
    </location>
</feature>
<organism evidence="2">
    <name type="scientific">Setaria italica</name>
    <name type="common">Foxtail millet</name>
    <name type="synonym">Panicum italicum</name>
    <dbReference type="NCBI Taxonomy" id="4555"/>
    <lineage>
        <taxon>Eukaryota</taxon>
        <taxon>Viridiplantae</taxon>
        <taxon>Streptophyta</taxon>
        <taxon>Embryophyta</taxon>
        <taxon>Tracheophyta</taxon>
        <taxon>Spermatophyta</taxon>
        <taxon>Magnoliopsida</taxon>
        <taxon>Liliopsida</taxon>
        <taxon>Poales</taxon>
        <taxon>Poaceae</taxon>
        <taxon>PACMAD clade</taxon>
        <taxon>Panicoideae</taxon>
        <taxon>Panicodae</taxon>
        <taxon>Paniceae</taxon>
        <taxon>Cenchrinae</taxon>
        <taxon>Setaria</taxon>
    </lineage>
</organism>
<evidence type="ECO:0000313" key="2">
    <source>
        <dbReference type="EMBL" id="RCV31307.1"/>
    </source>
</evidence>